<evidence type="ECO:0000313" key="7">
    <source>
        <dbReference type="EMBL" id="GGI01001.1"/>
    </source>
</evidence>
<keyword evidence="3 5" id="KW-1133">Transmembrane helix</keyword>
<dbReference type="Pfam" id="PF06271">
    <property type="entry name" value="RDD"/>
    <property type="match status" value="1"/>
</dbReference>
<feature type="transmembrane region" description="Helical" evidence="5">
    <location>
        <begin position="26"/>
        <end position="44"/>
    </location>
</feature>
<reference evidence="7" key="2">
    <citation type="submission" date="2020-09" db="EMBL/GenBank/DDBJ databases">
        <authorList>
            <person name="Sun Q."/>
            <person name="Zhou Y."/>
        </authorList>
    </citation>
    <scope>NUCLEOTIDE SEQUENCE</scope>
    <source>
        <strain evidence="7">CGMCC 1.14984</strain>
    </source>
</reference>
<organism evidence="7 8">
    <name type="scientific">Aquisalinus luteolus</name>
    <dbReference type="NCBI Taxonomy" id="1566827"/>
    <lineage>
        <taxon>Bacteria</taxon>
        <taxon>Pseudomonadati</taxon>
        <taxon>Pseudomonadota</taxon>
        <taxon>Alphaproteobacteria</taxon>
        <taxon>Parvularculales</taxon>
        <taxon>Parvularculaceae</taxon>
        <taxon>Aquisalinus</taxon>
    </lineage>
</organism>
<keyword evidence="4 5" id="KW-0472">Membrane</keyword>
<evidence type="ECO:0000313" key="8">
    <source>
        <dbReference type="Proteomes" id="UP000621856"/>
    </source>
</evidence>
<reference evidence="7" key="1">
    <citation type="journal article" date="2014" name="Int. J. Syst. Evol. Microbiol.">
        <title>Complete genome sequence of Corynebacterium casei LMG S-19264T (=DSM 44701T), isolated from a smear-ripened cheese.</title>
        <authorList>
            <consortium name="US DOE Joint Genome Institute (JGI-PGF)"/>
            <person name="Walter F."/>
            <person name="Albersmeier A."/>
            <person name="Kalinowski J."/>
            <person name="Ruckert C."/>
        </authorList>
    </citation>
    <scope>NUCLEOTIDE SEQUENCE</scope>
    <source>
        <strain evidence="7">CGMCC 1.14984</strain>
    </source>
</reference>
<sequence length="201" mass="23218">MLPLAQQETLLQYSNQGEDIDVEINLSLYGLSAAGFLLAFLIVARQRKTGDARLYPVYIWERLVATFLDMAVIGIILTNVAGFIMIWMEAQYTQEFNWRFQRDFTRDTDWIGTLAVLSAWFVIPVFYYVHNRVHVSTPGQYVVGYRVVPTENEAKPLLRALLAIVGLFVWPFSLYGAAKDKEKLFWWDKLSNSRPVRTLVE</sequence>
<evidence type="ECO:0000256" key="3">
    <source>
        <dbReference type="ARBA" id="ARBA00022989"/>
    </source>
</evidence>
<accession>A0A8J3A3T9</accession>
<evidence type="ECO:0000256" key="5">
    <source>
        <dbReference type="SAM" id="Phobius"/>
    </source>
</evidence>
<gene>
    <name evidence="7" type="ORF">GCM10011355_30610</name>
</gene>
<dbReference type="EMBL" id="BMGZ01000004">
    <property type="protein sequence ID" value="GGI01001.1"/>
    <property type="molecule type" value="Genomic_DNA"/>
</dbReference>
<evidence type="ECO:0000259" key="6">
    <source>
        <dbReference type="Pfam" id="PF06271"/>
    </source>
</evidence>
<comment type="subcellular location">
    <subcellularLocation>
        <location evidence="1">Membrane</location>
        <topology evidence="1">Multi-pass membrane protein</topology>
    </subcellularLocation>
</comment>
<evidence type="ECO:0000256" key="4">
    <source>
        <dbReference type="ARBA" id="ARBA00023136"/>
    </source>
</evidence>
<evidence type="ECO:0000256" key="2">
    <source>
        <dbReference type="ARBA" id="ARBA00022692"/>
    </source>
</evidence>
<dbReference type="GO" id="GO:0016020">
    <property type="term" value="C:membrane"/>
    <property type="evidence" value="ECO:0007669"/>
    <property type="project" value="UniProtKB-SubCell"/>
</dbReference>
<feature type="domain" description="RDD" evidence="6">
    <location>
        <begin position="59"/>
        <end position="191"/>
    </location>
</feature>
<keyword evidence="2 5" id="KW-0812">Transmembrane</keyword>
<feature type="transmembrane region" description="Helical" evidence="5">
    <location>
        <begin position="110"/>
        <end position="129"/>
    </location>
</feature>
<dbReference type="AlphaFoldDB" id="A0A8J3A3T9"/>
<feature type="transmembrane region" description="Helical" evidence="5">
    <location>
        <begin position="160"/>
        <end position="178"/>
    </location>
</feature>
<protein>
    <recommendedName>
        <fullName evidence="6">RDD domain-containing protein</fullName>
    </recommendedName>
</protein>
<feature type="transmembrane region" description="Helical" evidence="5">
    <location>
        <begin position="65"/>
        <end position="90"/>
    </location>
</feature>
<dbReference type="Proteomes" id="UP000621856">
    <property type="component" value="Unassembled WGS sequence"/>
</dbReference>
<comment type="caution">
    <text evidence="7">The sequence shown here is derived from an EMBL/GenBank/DDBJ whole genome shotgun (WGS) entry which is preliminary data.</text>
</comment>
<evidence type="ECO:0000256" key="1">
    <source>
        <dbReference type="ARBA" id="ARBA00004141"/>
    </source>
</evidence>
<proteinExistence type="predicted"/>
<dbReference type="InterPro" id="IPR010432">
    <property type="entry name" value="RDD"/>
</dbReference>
<name>A0A8J3A3T9_9PROT</name>